<feature type="region of interest" description="Disordered" evidence="1">
    <location>
        <begin position="200"/>
        <end position="366"/>
    </location>
</feature>
<name>A0A139A7R7_GONPJ</name>
<feature type="region of interest" description="Disordered" evidence="1">
    <location>
        <begin position="107"/>
        <end position="178"/>
    </location>
</feature>
<sequence>MPDHGRSPVLGGTSHPTLDDGGDSPSTTASTGPTGPTATGTTVDAKADSDADADSIPTLLAQLAHIVAEVDGMEMRARCGSGFSRSGSGSGVVGGMGVVEAVEVQETMRGGEKAGRKGERMGGRMGRIGSRTRPHDGATPAPALGHNTTTTSRRGHGTGTTKTPPHRPRADTALRSSRATTAAACSAAGSGSLLAAGAGAPAVVQPHPPPTPPHHHIPCPPSLPPPPPPVLNSTPRHTPTPPLSLPPVRNTHTGSRAGARTGPQSPRRRAAGIVRVPASGRGAEGLRSQPQPQPQPPPGGADVGMTSCHDGAGCRDQEDESHHVQVHAGGSAGPGERGALKGRAWMDGGSVGKGRDSAVSLGAGCE</sequence>
<evidence type="ECO:0000313" key="3">
    <source>
        <dbReference type="Proteomes" id="UP000070544"/>
    </source>
</evidence>
<gene>
    <name evidence="2" type="ORF">M427DRAFT_396988</name>
</gene>
<keyword evidence="3" id="KW-1185">Reference proteome</keyword>
<reference evidence="2 3" key="1">
    <citation type="journal article" date="2015" name="Genome Biol. Evol.">
        <title>Phylogenomic analyses indicate that early fungi evolved digesting cell walls of algal ancestors of land plants.</title>
        <authorList>
            <person name="Chang Y."/>
            <person name="Wang S."/>
            <person name="Sekimoto S."/>
            <person name="Aerts A.L."/>
            <person name="Choi C."/>
            <person name="Clum A."/>
            <person name="LaButti K.M."/>
            <person name="Lindquist E.A."/>
            <person name="Yee Ngan C."/>
            <person name="Ohm R.A."/>
            <person name="Salamov A.A."/>
            <person name="Grigoriev I.V."/>
            <person name="Spatafora J.W."/>
            <person name="Berbee M.L."/>
        </authorList>
    </citation>
    <scope>NUCLEOTIDE SEQUENCE [LARGE SCALE GENOMIC DNA]</scope>
    <source>
        <strain evidence="2 3">JEL478</strain>
    </source>
</reference>
<evidence type="ECO:0000313" key="2">
    <source>
        <dbReference type="EMBL" id="KXS12413.1"/>
    </source>
</evidence>
<protein>
    <submittedName>
        <fullName evidence="2">Uncharacterized protein</fullName>
    </submittedName>
</protein>
<dbReference type="AlphaFoldDB" id="A0A139A7R7"/>
<feature type="region of interest" description="Disordered" evidence="1">
    <location>
        <begin position="1"/>
        <end position="50"/>
    </location>
</feature>
<feature type="compositionally biased region" description="Pro residues" evidence="1">
    <location>
        <begin position="206"/>
        <end position="230"/>
    </location>
</feature>
<feature type="compositionally biased region" description="Basic and acidic residues" evidence="1">
    <location>
        <begin position="312"/>
        <end position="323"/>
    </location>
</feature>
<evidence type="ECO:0000256" key="1">
    <source>
        <dbReference type="SAM" id="MobiDB-lite"/>
    </source>
</evidence>
<accession>A0A139A7R7</accession>
<dbReference type="Proteomes" id="UP000070544">
    <property type="component" value="Unassembled WGS sequence"/>
</dbReference>
<proteinExistence type="predicted"/>
<feature type="compositionally biased region" description="Basic and acidic residues" evidence="1">
    <location>
        <begin position="109"/>
        <end position="122"/>
    </location>
</feature>
<dbReference type="EMBL" id="KQ965788">
    <property type="protein sequence ID" value="KXS12413.1"/>
    <property type="molecule type" value="Genomic_DNA"/>
</dbReference>
<organism evidence="2 3">
    <name type="scientific">Gonapodya prolifera (strain JEL478)</name>
    <name type="common">Monoblepharis prolifera</name>
    <dbReference type="NCBI Taxonomy" id="1344416"/>
    <lineage>
        <taxon>Eukaryota</taxon>
        <taxon>Fungi</taxon>
        <taxon>Fungi incertae sedis</taxon>
        <taxon>Chytridiomycota</taxon>
        <taxon>Chytridiomycota incertae sedis</taxon>
        <taxon>Monoblepharidomycetes</taxon>
        <taxon>Monoblepharidales</taxon>
        <taxon>Gonapodyaceae</taxon>
        <taxon>Gonapodya</taxon>
    </lineage>
</organism>
<feature type="compositionally biased region" description="Low complexity" evidence="1">
    <location>
        <begin position="23"/>
        <end position="44"/>
    </location>
</feature>